<sequence length="151" mass="16842">MLYGNFVERSQTEIPIEDVDYESMLTLIRLLYQTPQKISGENVESILRLSDKYDVGVVTNLAESFLISSDEVASPIKYRLADAFRLHKLQDSCLRSLQTMDAVAALKATDDYSKISDGAKVALLDRIIDLFKNRRTNCDCGNYGTTSSSSG</sequence>
<name>A0AAV5V1D9_9BILA</name>
<protein>
    <recommendedName>
        <fullName evidence="1">BTB domain-containing protein</fullName>
    </recommendedName>
</protein>
<dbReference type="Proteomes" id="UP001432322">
    <property type="component" value="Unassembled WGS sequence"/>
</dbReference>
<evidence type="ECO:0000259" key="1">
    <source>
        <dbReference type="Pfam" id="PF00651"/>
    </source>
</evidence>
<gene>
    <name evidence="2" type="ORF">PFISCL1PPCAC_3592</name>
</gene>
<evidence type="ECO:0000313" key="2">
    <source>
        <dbReference type="EMBL" id="GMT12295.1"/>
    </source>
</evidence>
<dbReference type="Pfam" id="PF00651">
    <property type="entry name" value="BTB"/>
    <property type="match status" value="1"/>
</dbReference>
<dbReference type="PANTHER" id="PTHR22744">
    <property type="entry name" value="HELIX LOOP HELIX PROTEIN 21-RELATED"/>
    <property type="match status" value="1"/>
</dbReference>
<dbReference type="EMBL" id="BTSY01000001">
    <property type="protein sequence ID" value="GMT12295.1"/>
    <property type="molecule type" value="Genomic_DNA"/>
</dbReference>
<dbReference type="Gene3D" id="3.30.710.10">
    <property type="entry name" value="Potassium Channel Kv1.1, Chain A"/>
    <property type="match status" value="1"/>
</dbReference>
<dbReference type="AlphaFoldDB" id="A0AAV5V1D9"/>
<dbReference type="PANTHER" id="PTHR22744:SF14">
    <property type="entry name" value="BTB DOMAIN-CONTAINING PROTEIN-RELATED"/>
    <property type="match status" value="1"/>
</dbReference>
<evidence type="ECO:0000313" key="3">
    <source>
        <dbReference type="Proteomes" id="UP001432322"/>
    </source>
</evidence>
<dbReference type="InterPro" id="IPR011333">
    <property type="entry name" value="SKP1/BTB/POZ_sf"/>
</dbReference>
<proteinExistence type="predicted"/>
<dbReference type="SUPFAM" id="SSF54695">
    <property type="entry name" value="POZ domain"/>
    <property type="match status" value="1"/>
</dbReference>
<reference evidence="2" key="1">
    <citation type="submission" date="2023-10" db="EMBL/GenBank/DDBJ databases">
        <title>Genome assembly of Pristionchus species.</title>
        <authorList>
            <person name="Yoshida K."/>
            <person name="Sommer R.J."/>
        </authorList>
    </citation>
    <scope>NUCLEOTIDE SEQUENCE</scope>
    <source>
        <strain evidence="2">RS5133</strain>
    </source>
</reference>
<keyword evidence="3" id="KW-1185">Reference proteome</keyword>
<feature type="domain" description="BTB" evidence="1">
    <location>
        <begin position="2"/>
        <end position="69"/>
    </location>
</feature>
<dbReference type="CDD" id="cd18186">
    <property type="entry name" value="BTB_POZ_ZBTB_KLHL-like"/>
    <property type="match status" value="1"/>
</dbReference>
<accession>A0AAV5V1D9</accession>
<comment type="caution">
    <text evidence="2">The sequence shown here is derived from an EMBL/GenBank/DDBJ whole genome shotgun (WGS) entry which is preliminary data.</text>
</comment>
<dbReference type="InterPro" id="IPR000210">
    <property type="entry name" value="BTB/POZ_dom"/>
</dbReference>
<organism evidence="2 3">
    <name type="scientific">Pristionchus fissidentatus</name>
    <dbReference type="NCBI Taxonomy" id="1538716"/>
    <lineage>
        <taxon>Eukaryota</taxon>
        <taxon>Metazoa</taxon>
        <taxon>Ecdysozoa</taxon>
        <taxon>Nematoda</taxon>
        <taxon>Chromadorea</taxon>
        <taxon>Rhabditida</taxon>
        <taxon>Rhabditina</taxon>
        <taxon>Diplogasteromorpha</taxon>
        <taxon>Diplogasteroidea</taxon>
        <taxon>Neodiplogasteridae</taxon>
        <taxon>Pristionchus</taxon>
    </lineage>
</organism>